<evidence type="ECO:0000313" key="3">
    <source>
        <dbReference type="Proteomes" id="UP000007485"/>
    </source>
</evidence>
<keyword evidence="1" id="KW-1133">Transmembrane helix</keyword>
<proteinExistence type="predicted"/>
<evidence type="ECO:0000256" key="1">
    <source>
        <dbReference type="SAM" id="Phobius"/>
    </source>
</evidence>
<keyword evidence="1" id="KW-0812">Transmembrane</keyword>
<dbReference type="GeneID" id="10288973"/>
<dbReference type="OrthoDB" id="28882at2157"/>
<evidence type="ECO:0000313" key="2">
    <source>
        <dbReference type="EMBL" id="ADY01526.1"/>
    </source>
</evidence>
<name>F0QSK9_VULM7</name>
<feature type="transmembrane region" description="Helical" evidence="1">
    <location>
        <begin position="132"/>
        <end position="158"/>
    </location>
</feature>
<feature type="transmembrane region" description="Helical" evidence="1">
    <location>
        <begin position="6"/>
        <end position="25"/>
    </location>
</feature>
<accession>F0QSK9</accession>
<reference evidence="2 3" key="1">
    <citation type="journal article" date="2011" name="J. Bacteriol.">
        <title>Complete genome sequence of 'Vulcanisaeta moutnovskia' strain 768-28, a novel member of the hyperthermophilic crenarchaeal genus vulcanisaeta.</title>
        <authorList>
            <person name="Gumerov V.M."/>
            <person name="Mardanov A.V."/>
            <person name="Beletsky A.V."/>
            <person name="Prokofeva M.I."/>
            <person name="Bonch-Osmolovskaya E.A."/>
            <person name="Ravin N.V."/>
            <person name="Skryabin K.G."/>
        </authorList>
    </citation>
    <scope>NUCLEOTIDE SEQUENCE [LARGE SCALE GENOMIC DNA]</scope>
    <source>
        <strain evidence="2 3">768-28</strain>
    </source>
</reference>
<dbReference type="RefSeq" id="WP_013604688.1">
    <property type="nucleotide sequence ID" value="NC_015151.1"/>
</dbReference>
<protein>
    <submittedName>
        <fullName evidence="2">Uncharacterized protein</fullName>
    </submittedName>
</protein>
<organism evidence="2 3">
    <name type="scientific">Vulcanisaeta moutnovskia (strain 768-28)</name>
    <dbReference type="NCBI Taxonomy" id="985053"/>
    <lineage>
        <taxon>Archaea</taxon>
        <taxon>Thermoproteota</taxon>
        <taxon>Thermoprotei</taxon>
        <taxon>Thermoproteales</taxon>
        <taxon>Thermoproteaceae</taxon>
        <taxon>Vulcanisaeta</taxon>
    </lineage>
</organism>
<dbReference type="eggNOG" id="arCOG13777">
    <property type="taxonomic scope" value="Archaea"/>
</dbReference>
<sequence length="173" mass="19417">MNLVRIGIALTVIGAVILLVTNAFLPRVYNIMLSTLSNMTISLDVYSRYLVPVYVNNPAYIVVMLNNSYPLSVYIFDSFGHVLTPLSYSHEHGLYLITFPLLKHGNYSLVLFNNNPEPLNVSLSVTAVSQYIVGNALLINLVMDLGVVIFILGVLLIVMRTLYTVKYRFLNTR</sequence>
<dbReference type="STRING" id="985053.VMUT_1321"/>
<dbReference type="Proteomes" id="UP000007485">
    <property type="component" value="Chromosome"/>
</dbReference>
<dbReference type="AlphaFoldDB" id="F0QSK9"/>
<keyword evidence="1" id="KW-0472">Membrane</keyword>
<dbReference type="KEGG" id="vmo:VMUT_1321"/>
<dbReference type="EMBL" id="CP002529">
    <property type="protein sequence ID" value="ADY01526.1"/>
    <property type="molecule type" value="Genomic_DNA"/>
</dbReference>
<dbReference type="HOGENOM" id="CLU_1544281_0_0_2"/>
<keyword evidence="3" id="KW-1185">Reference proteome</keyword>
<gene>
    <name evidence="2" type="ordered locus">VMUT_1321</name>
</gene>